<keyword evidence="2" id="KW-0472">Membrane</keyword>
<reference evidence="3" key="1">
    <citation type="submission" date="2020-07" db="EMBL/GenBank/DDBJ databases">
        <authorList>
            <person name="Lin J."/>
        </authorList>
    </citation>
    <scope>NUCLEOTIDE SEQUENCE</scope>
</reference>
<keyword evidence="2" id="KW-1133">Transmembrane helix</keyword>
<evidence type="ECO:0000313" key="3">
    <source>
        <dbReference type="EMBL" id="CAD1845104.1"/>
    </source>
</evidence>
<evidence type="ECO:0000256" key="1">
    <source>
        <dbReference type="SAM" id="MobiDB-lite"/>
    </source>
</evidence>
<accession>A0A6V7QPJ2</accession>
<dbReference type="EMBL" id="LR862137">
    <property type="protein sequence ID" value="CAD1845104.1"/>
    <property type="molecule type" value="Genomic_DNA"/>
</dbReference>
<keyword evidence="2" id="KW-0812">Transmembrane</keyword>
<dbReference type="AlphaFoldDB" id="A0A6V7QPJ2"/>
<protein>
    <submittedName>
        <fullName evidence="3">Uncharacterized protein</fullName>
    </submittedName>
</protein>
<gene>
    <name evidence="3" type="ORF">CB5_LOCUS28315</name>
</gene>
<sequence length="160" mass="17386">MDPSAPPKGGGGGGDRVGEEEVKSERNRASGVLIRCCLSIAFSIVASFVFSFLLGLAALAIGNLSASTAVSVSSTCRIVSSSIDLRSSKVCELGLLNYNAKHVFYPSEKRKFRCRDDYYWASVFQVEYKEYFSGQLFHAVAEAPKEALPHDCRPDLAQHG</sequence>
<feature type="region of interest" description="Disordered" evidence="1">
    <location>
        <begin position="1"/>
        <end position="21"/>
    </location>
</feature>
<organism evidence="3">
    <name type="scientific">Ananas comosus var. bracteatus</name>
    <name type="common">red pineapple</name>
    <dbReference type="NCBI Taxonomy" id="296719"/>
    <lineage>
        <taxon>Eukaryota</taxon>
        <taxon>Viridiplantae</taxon>
        <taxon>Streptophyta</taxon>
        <taxon>Embryophyta</taxon>
        <taxon>Tracheophyta</taxon>
        <taxon>Spermatophyta</taxon>
        <taxon>Magnoliopsida</taxon>
        <taxon>Liliopsida</taxon>
        <taxon>Poales</taxon>
        <taxon>Bromeliaceae</taxon>
        <taxon>Bromelioideae</taxon>
        <taxon>Ananas</taxon>
    </lineage>
</organism>
<dbReference type="PANTHER" id="PTHR36779:SF1">
    <property type="entry name" value="OS04G0600400 PROTEIN"/>
    <property type="match status" value="1"/>
</dbReference>
<dbReference type="PANTHER" id="PTHR36779">
    <property type="entry name" value="OSJNBA0083N12.13 PROTEIN"/>
    <property type="match status" value="1"/>
</dbReference>
<evidence type="ECO:0000256" key="2">
    <source>
        <dbReference type="SAM" id="Phobius"/>
    </source>
</evidence>
<feature type="transmembrane region" description="Helical" evidence="2">
    <location>
        <begin position="32"/>
        <end position="61"/>
    </location>
</feature>
<name>A0A6V7QPJ2_ANACO</name>
<proteinExistence type="predicted"/>